<dbReference type="AlphaFoldDB" id="M2M0V7"/>
<dbReference type="KEGG" id="bcom:BAUCODRAFT_28991"/>
<dbReference type="Proteomes" id="UP000011761">
    <property type="component" value="Unassembled WGS sequence"/>
</dbReference>
<proteinExistence type="predicted"/>
<sequence length="59" mass="6301">MPSENLVRAIDDKRLMSMGNLLQQPNALDGELAGHALNPPFADVAATFNAGCAYDSVIR</sequence>
<evidence type="ECO:0000313" key="2">
    <source>
        <dbReference type="Proteomes" id="UP000011761"/>
    </source>
</evidence>
<dbReference type="GeneID" id="19110829"/>
<keyword evidence="2" id="KW-1185">Reference proteome</keyword>
<evidence type="ECO:0000313" key="1">
    <source>
        <dbReference type="EMBL" id="EMD00648.1"/>
    </source>
</evidence>
<organism evidence="1 2">
    <name type="scientific">Baudoinia panamericana (strain UAMH 10762)</name>
    <name type="common">Angels' share fungus</name>
    <name type="synonym">Baudoinia compniacensis (strain UAMH 10762)</name>
    <dbReference type="NCBI Taxonomy" id="717646"/>
    <lineage>
        <taxon>Eukaryota</taxon>
        <taxon>Fungi</taxon>
        <taxon>Dikarya</taxon>
        <taxon>Ascomycota</taxon>
        <taxon>Pezizomycotina</taxon>
        <taxon>Dothideomycetes</taxon>
        <taxon>Dothideomycetidae</taxon>
        <taxon>Mycosphaerellales</taxon>
        <taxon>Teratosphaeriaceae</taxon>
        <taxon>Baudoinia</taxon>
    </lineage>
</organism>
<dbReference type="RefSeq" id="XP_007671832.1">
    <property type="nucleotide sequence ID" value="XM_007673642.1"/>
</dbReference>
<dbReference type="EMBL" id="KB445550">
    <property type="protein sequence ID" value="EMD00648.1"/>
    <property type="molecule type" value="Genomic_DNA"/>
</dbReference>
<protein>
    <submittedName>
        <fullName evidence="1">Uncharacterized protein</fullName>
    </submittedName>
</protein>
<dbReference type="HOGENOM" id="CLU_2960364_0_0_1"/>
<name>M2M0V7_BAUPA</name>
<gene>
    <name evidence="1" type="ORF">BAUCODRAFT_28991</name>
</gene>
<reference evidence="1 2" key="1">
    <citation type="journal article" date="2012" name="PLoS Pathog.">
        <title>Diverse lifestyles and strategies of plant pathogenesis encoded in the genomes of eighteen Dothideomycetes fungi.</title>
        <authorList>
            <person name="Ohm R.A."/>
            <person name="Feau N."/>
            <person name="Henrissat B."/>
            <person name="Schoch C.L."/>
            <person name="Horwitz B.A."/>
            <person name="Barry K.W."/>
            <person name="Condon B.J."/>
            <person name="Copeland A.C."/>
            <person name="Dhillon B."/>
            <person name="Glaser F."/>
            <person name="Hesse C.N."/>
            <person name="Kosti I."/>
            <person name="LaButti K."/>
            <person name="Lindquist E.A."/>
            <person name="Lucas S."/>
            <person name="Salamov A.A."/>
            <person name="Bradshaw R.E."/>
            <person name="Ciuffetti L."/>
            <person name="Hamelin R.C."/>
            <person name="Kema G.H.J."/>
            <person name="Lawrence C."/>
            <person name="Scott J.A."/>
            <person name="Spatafora J.W."/>
            <person name="Turgeon B.G."/>
            <person name="de Wit P.J.G.M."/>
            <person name="Zhong S."/>
            <person name="Goodwin S.B."/>
            <person name="Grigoriev I.V."/>
        </authorList>
    </citation>
    <scope>NUCLEOTIDE SEQUENCE [LARGE SCALE GENOMIC DNA]</scope>
    <source>
        <strain evidence="1 2">UAMH 10762</strain>
    </source>
</reference>
<accession>M2M0V7</accession>